<name>A0AA96IMI3_9BACT</name>
<sequence length="119" mass="13645">MTGFENLEVWKKSIILVKEVYILVKFFPKEESYALSDQVRRCAVSVPSNIAEGSGRNSPKEFVQFLYIALGSISELETQLIIAKEIGYLKDIEEIRNKILEIKKMLNLLITSIKRKHGN</sequence>
<dbReference type="RefSeq" id="WP_390870979.1">
    <property type="nucleotide sequence ID" value="NZ_CP128652.1"/>
</dbReference>
<dbReference type="SUPFAM" id="SSF158446">
    <property type="entry name" value="IVS-encoded protein-like"/>
    <property type="match status" value="1"/>
</dbReference>
<dbReference type="CDD" id="cd16377">
    <property type="entry name" value="23S_rRNA_IVP_like"/>
    <property type="match status" value="1"/>
</dbReference>
<dbReference type="PANTHER" id="PTHR38471">
    <property type="entry name" value="FOUR HELIX BUNDLE PROTEIN"/>
    <property type="match status" value="1"/>
</dbReference>
<dbReference type="InterPro" id="IPR012657">
    <property type="entry name" value="23S_rRNA-intervening_sequence"/>
</dbReference>
<gene>
    <name evidence="1" type="ORF">RMP68_10660</name>
</gene>
<dbReference type="NCBIfam" id="NF008911">
    <property type="entry name" value="PRK12275.1-2"/>
    <property type="match status" value="1"/>
</dbReference>
<reference evidence="1" key="1">
    <citation type="submission" date="2023-09" db="EMBL/GenBank/DDBJ databases">
        <title>Arcobacter tbilisiensis sp. nov. isolated from chicken meat in Tbilisi, Georgia.</title>
        <authorList>
            <person name="Matthias R."/>
            <person name="Zautner A.E."/>
        </authorList>
    </citation>
    <scope>NUCLEOTIDE SEQUENCE</scope>
    <source>
        <strain evidence="1">LEO 62</strain>
    </source>
</reference>
<dbReference type="InterPro" id="IPR036583">
    <property type="entry name" value="23S_rRNA_IVS_sf"/>
</dbReference>
<dbReference type="Gene3D" id="1.20.1440.60">
    <property type="entry name" value="23S rRNA-intervening sequence"/>
    <property type="match status" value="1"/>
</dbReference>
<organism evidence="1">
    <name type="scientific">Arcobacter cryaerophilus gv. pseudocryaerophilus</name>
    <dbReference type="NCBI Taxonomy" id="2933791"/>
    <lineage>
        <taxon>Bacteria</taxon>
        <taxon>Pseudomonadati</taxon>
        <taxon>Campylobacterota</taxon>
        <taxon>Epsilonproteobacteria</taxon>
        <taxon>Campylobacterales</taxon>
        <taxon>Arcobacteraceae</taxon>
        <taxon>Aliarcobacter</taxon>
    </lineage>
</organism>
<dbReference type="AlphaFoldDB" id="A0AA96IMI3"/>
<dbReference type="Pfam" id="PF05635">
    <property type="entry name" value="23S_rRNA_IVP"/>
    <property type="match status" value="1"/>
</dbReference>
<dbReference type="PANTHER" id="PTHR38471:SF2">
    <property type="entry name" value="FOUR HELIX BUNDLE PROTEIN"/>
    <property type="match status" value="1"/>
</dbReference>
<dbReference type="EMBL" id="CP134856">
    <property type="protein sequence ID" value="WNL33947.1"/>
    <property type="molecule type" value="Genomic_DNA"/>
</dbReference>
<protein>
    <submittedName>
        <fullName evidence="1">Four helix bundle protein</fullName>
    </submittedName>
</protein>
<accession>A0AA96IMI3</accession>
<proteinExistence type="predicted"/>
<dbReference type="NCBIfam" id="TIGR02436">
    <property type="entry name" value="four helix bundle protein"/>
    <property type="match status" value="1"/>
</dbReference>
<dbReference type="Proteomes" id="UP001305220">
    <property type="component" value="Chromosome"/>
</dbReference>
<evidence type="ECO:0000313" key="1">
    <source>
        <dbReference type="EMBL" id="WNL33947.1"/>
    </source>
</evidence>